<dbReference type="HOGENOM" id="CLU_059618_0_0_1"/>
<reference evidence="3" key="2">
    <citation type="submission" date="2015-01" db="EMBL/GenBank/DDBJ databases">
        <title>Evolutionary Origins and Diversification of the Mycorrhizal Mutualists.</title>
        <authorList>
            <consortium name="DOE Joint Genome Institute"/>
            <consortium name="Mycorrhizal Genomics Consortium"/>
            <person name="Kohler A."/>
            <person name="Kuo A."/>
            <person name="Nagy L.G."/>
            <person name="Floudas D."/>
            <person name="Copeland A."/>
            <person name="Barry K.W."/>
            <person name="Cichocki N."/>
            <person name="Veneault-Fourrey C."/>
            <person name="LaButti K."/>
            <person name="Lindquist E.A."/>
            <person name="Lipzen A."/>
            <person name="Lundell T."/>
            <person name="Morin E."/>
            <person name="Murat C."/>
            <person name="Riley R."/>
            <person name="Ohm R."/>
            <person name="Sun H."/>
            <person name="Tunlid A."/>
            <person name="Henrissat B."/>
            <person name="Grigoriev I.V."/>
            <person name="Hibbett D.S."/>
            <person name="Martin F."/>
        </authorList>
    </citation>
    <scope>NUCLEOTIDE SEQUENCE [LARGE SCALE GENOMIC DNA]</scope>
    <source>
        <strain evidence="3">h7</strain>
    </source>
</reference>
<evidence type="ECO:0000313" key="3">
    <source>
        <dbReference type="Proteomes" id="UP000053424"/>
    </source>
</evidence>
<dbReference type="AlphaFoldDB" id="A0A0C3CB81"/>
<organism evidence="2 3">
    <name type="scientific">Hebeloma cylindrosporum</name>
    <dbReference type="NCBI Taxonomy" id="76867"/>
    <lineage>
        <taxon>Eukaryota</taxon>
        <taxon>Fungi</taxon>
        <taxon>Dikarya</taxon>
        <taxon>Basidiomycota</taxon>
        <taxon>Agaricomycotina</taxon>
        <taxon>Agaricomycetes</taxon>
        <taxon>Agaricomycetidae</taxon>
        <taxon>Agaricales</taxon>
        <taxon>Agaricineae</taxon>
        <taxon>Hymenogastraceae</taxon>
        <taxon>Hebeloma</taxon>
    </lineage>
</organism>
<dbReference type="CDD" id="cd18186">
    <property type="entry name" value="BTB_POZ_ZBTB_KLHL-like"/>
    <property type="match status" value="1"/>
</dbReference>
<evidence type="ECO:0008006" key="4">
    <source>
        <dbReference type="Google" id="ProtNLM"/>
    </source>
</evidence>
<gene>
    <name evidence="2" type="ORF">M413DRAFT_445471</name>
</gene>
<protein>
    <recommendedName>
        <fullName evidence="4">Clp1-like protein</fullName>
    </recommendedName>
</protein>
<sequence length="386" mass="42480">MILQPNFANRRFANANDECENIPPALSPARPPALPPALHPKLLSAHLHAPDAARRRRARMSGSGMTRKQKYSVQHAKRRSDKSKTSVRFTVTTVPTIADVEMAEAQTPQPQPKPRTYPLSLPKELARPEYKEVPVESLQAIDPALANTDIEHIRDSLDLQNFRLMQSLASVKVNVIEDKLPKELSITVSEATAILPTHLLAVFGKPSGNGPRKVTLYPVHSLVLASQCANLPKFPAALPVPLLENGKEEVQLPVFSICLPFPQSYALLSRYLYTKNIDLLLHTYLPRPPPPSFMDNRDDLLLAVATDLAATFTIQTLAKCAISLHGLWQNVCALGIFDDELWDAIDLMWQTLLTALAIATGKPGMMLDQSGQVTQDEAAAPVRAVL</sequence>
<dbReference type="Proteomes" id="UP000053424">
    <property type="component" value="Unassembled WGS sequence"/>
</dbReference>
<reference evidence="2 3" key="1">
    <citation type="submission" date="2014-04" db="EMBL/GenBank/DDBJ databases">
        <authorList>
            <consortium name="DOE Joint Genome Institute"/>
            <person name="Kuo A."/>
            <person name="Gay G."/>
            <person name="Dore J."/>
            <person name="Kohler A."/>
            <person name="Nagy L.G."/>
            <person name="Floudas D."/>
            <person name="Copeland A."/>
            <person name="Barry K.W."/>
            <person name="Cichocki N."/>
            <person name="Veneault-Fourrey C."/>
            <person name="LaButti K."/>
            <person name="Lindquist E.A."/>
            <person name="Lipzen A."/>
            <person name="Lundell T."/>
            <person name="Morin E."/>
            <person name="Murat C."/>
            <person name="Sun H."/>
            <person name="Tunlid A."/>
            <person name="Henrissat B."/>
            <person name="Grigoriev I.V."/>
            <person name="Hibbett D.S."/>
            <person name="Martin F."/>
            <person name="Nordberg H.P."/>
            <person name="Cantor M.N."/>
            <person name="Hua S.X."/>
        </authorList>
    </citation>
    <scope>NUCLEOTIDE SEQUENCE [LARGE SCALE GENOMIC DNA]</scope>
    <source>
        <strain evidence="3">h7</strain>
    </source>
</reference>
<keyword evidence="3" id="KW-1185">Reference proteome</keyword>
<feature type="region of interest" description="Disordered" evidence="1">
    <location>
        <begin position="48"/>
        <end position="86"/>
    </location>
</feature>
<proteinExistence type="predicted"/>
<feature type="compositionally biased region" description="Basic residues" evidence="1">
    <location>
        <begin position="67"/>
        <end position="81"/>
    </location>
</feature>
<dbReference type="OrthoDB" id="2570975at2759"/>
<accession>A0A0C3CB81</accession>
<evidence type="ECO:0000256" key="1">
    <source>
        <dbReference type="SAM" id="MobiDB-lite"/>
    </source>
</evidence>
<name>A0A0C3CB81_HEBCY</name>
<dbReference type="EMBL" id="KN831780">
    <property type="protein sequence ID" value="KIM41474.1"/>
    <property type="molecule type" value="Genomic_DNA"/>
</dbReference>
<evidence type="ECO:0000313" key="2">
    <source>
        <dbReference type="EMBL" id="KIM41474.1"/>
    </source>
</evidence>